<organism evidence="1 2">
    <name type="scientific">Adineta steineri</name>
    <dbReference type="NCBI Taxonomy" id="433720"/>
    <lineage>
        <taxon>Eukaryota</taxon>
        <taxon>Metazoa</taxon>
        <taxon>Spiralia</taxon>
        <taxon>Gnathifera</taxon>
        <taxon>Rotifera</taxon>
        <taxon>Eurotatoria</taxon>
        <taxon>Bdelloidea</taxon>
        <taxon>Adinetida</taxon>
        <taxon>Adinetidae</taxon>
        <taxon>Adineta</taxon>
    </lineage>
</organism>
<sequence length="108" mass="12068">MMKLSLKSRQTSSDGFNFPSEEIGGHCLKISKLLLAALLSVVFDQRQSDEQSVRSAFENYINDISKLLLDTKSNRNNPEHLLHIRVKILTVLRNVGAHRRGGGGCDCE</sequence>
<evidence type="ECO:0000313" key="2">
    <source>
        <dbReference type="Proteomes" id="UP000663868"/>
    </source>
</evidence>
<protein>
    <submittedName>
        <fullName evidence="1">Uncharacterized protein</fullName>
    </submittedName>
</protein>
<dbReference type="Proteomes" id="UP000663868">
    <property type="component" value="Unassembled WGS sequence"/>
</dbReference>
<dbReference type="AlphaFoldDB" id="A0A819SQN0"/>
<evidence type="ECO:0000313" key="1">
    <source>
        <dbReference type="EMBL" id="CAF4066644.1"/>
    </source>
</evidence>
<name>A0A819SQN0_9BILA</name>
<reference evidence="1" key="1">
    <citation type="submission" date="2021-02" db="EMBL/GenBank/DDBJ databases">
        <authorList>
            <person name="Nowell W R."/>
        </authorList>
    </citation>
    <scope>NUCLEOTIDE SEQUENCE</scope>
</reference>
<gene>
    <name evidence="1" type="ORF">KXQ929_LOCUS32478</name>
</gene>
<dbReference type="EMBL" id="CAJOBB010003944">
    <property type="protein sequence ID" value="CAF4066644.1"/>
    <property type="molecule type" value="Genomic_DNA"/>
</dbReference>
<comment type="caution">
    <text evidence="1">The sequence shown here is derived from an EMBL/GenBank/DDBJ whole genome shotgun (WGS) entry which is preliminary data.</text>
</comment>
<accession>A0A819SQN0</accession>
<proteinExistence type="predicted"/>